<keyword evidence="1" id="KW-0812">Transmembrane</keyword>
<dbReference type="EMBL" id="KL363415">
    <property type="protein sequence ID" value="KFD45864.1"/>
    <property type="molecule type" value="Genomic_DNA"/>
</dbReference>
<keyword evidence="4" id="KW-1185">Reference proteome</keyword>
<sequence length="145" mass="15593">MLSTADEGHTLKTLIGIMVAGRILVLAVFCLASVSCIEKAMVDKFAQAAVNGINKDVENGEKLYKVQKTSNVLHNQDRVLFKLYAIETVCTKAVNSANNGTNCEAESNAPVLEYKVTAKQYKSGVFSVVSEPIPPKSAARSTAKK</sequence>
<feature type="transmembrane region" description="Helical" evidence="1">
    <location>
        <begin position="14"/>
        <end position="37"/>
    </location>
</feature>
<keyword evidence="1" id="KW-1133">Transmembrane helix</keyword>
<accession>A0A085MRC7</accession>
<gene>
    <name evidence="2" type="ORF">M513_13254</name>
    <name evidence="3" type="ORF">M514_13254</name>
</gene>
<dbReference type="Proteomes" id="UP000030764">
    <property type="component" value="Unassembled WGS sequence"/>
</dbReference>
<evidence type="ECO:0008006" key="5">
    <source>
        <dbReference type="Google" id="ProtNLM"/>
    </source>
</evidence>
<dbReference type="EMBL" id="KL367740">
    <property type="protein sequence ID" value="KFD59773.1"/>
    <property type="molecule type" value="Genomic_DNA"/>
</dbReference>
<evidence type="ECO:0000313" key="4">
    <source>
        <dbReference type="Proteomes" id="UP000030764"/>
    </source>
</evidence>
<dbReference type="SUPFAM" id="SSF54403">
    <property type="entry name" value="Cystatin/monellin"/>
    <property type="match status" value="1"/>
</dbReference>
<protein>
    <recommendedName>
        <fullName evidence="5">Cystatin domain-containing protein</fullName>
    </recommendedName>
</protein>
<evidence type="ECO:0000313" key="3">
    <source>
        <dbReference type="EMBL" id="KFD59773.1"/>
    </source>
</evidence>
<dbReference type="InterPro" id="IPR046350">
    <property type="entry name" value="Cystatin_sf"/>
</dbReference>
<reference evidence="3 4" key="1">
    <citation type="journal article" date="2014" name="Nat. Genet.">
        <title>Genome and transcriptome of the porcine whipworm Trichuris suis.</title>
        <authorList>
            <person name="Jex A.R."/>
            <person name="Nejsum P."/>
            <person name="Schwarz E.M."/>
            <person name="Hu L."/>
            <person name="Young N.D."/>
            <person name="Hall R.S."/>
            <person name="Korhonen P.K."/>
            <person name="Liao S."/>
            <person name="Thamsborg S."/>
            <person name="Xia J."/>
            <person name="Xu P."/>
            <person name="Wang S."/>
            <person name="Scheerlinck J.P."/>
            <person name="Hofmann A."/>
            <person name="Sternberg P.W."/>
            <person name="Wang J."/>
            <person name="Gasser R.B."/>
        </authorList>
    </citation>
    <scope>NUCLEOTIDE SEQUENCE [LARGE SCALE GENOMIC DNA]</scope>
    <source>
        <strain evidence="3">DCEP-RM93F</strain>
        <strain evidence="2">DCEP-RM93M</strain>
    </source>
</reference>
<proteinExistence type="predicted"/>
<evidence type="ECO:0000313" key="2">
    <source>
        <dbReference type="EMBL" id="KFD45864.1"/>
    </source>
</evidence>
<name>A0A085MRC7_9BILA</name>
<dbReference type="Proteomes" id="UP000030758">
    <property type="component" value="Unassembled WGS sequence"/>
</dbReference>
<evidence type="ECO:0000256" key="1">
    <source>
        <dbReference type="SAM" id="Phobius"/>
    </source>
</evidence>
<dbReference type="AlphaFoldDB" id="A0A085MRC7"/>
<organism evidence="3">
    <name type="scientific">Trichuris suis</name>
    <name type="common">pig whipworm</name>
    <dbReference type="NCBI Taxonomy" id="68888"/>
    <lineage>
        <taxon>Eukaryota</taxon>
        <taxon>Metazoa</taxon>
        <taxon>Ecdysozoa</taxon>
        <taxon>Nematoda</taxon>
        <taxon>Enoplea</taxon>
        <taxon>Dorylaimia</taxon>
        <taxon>Trichinellida</taxon>
        <taxon>Trichuridae</taxon>
        <taxon>Trichuris</taxon>
    </lineage>
</organism>
<keyword evidence="1" id="KW-0472">Membrane</keyword>